<feature type="domain" description="Cytochrome C Planctomycete-type" evidence="1">
    <location>
        <begin position="40"/>
        <end position="66"/>
    </location>
</feature>
<dbReference type="AlphaFoldDB" id="A0A7M2WVZ2"/>
<organism evidence="2 3">
    <name type="scientific">Humisphaera borealis</name>
    <dbReference type="NCBI Taxonomy" id="2807512"/>
    <lineage>
        <taxon>Bacteria</taxon>
        <taxon>Pseudomonadati</taxon>
        <taxon>Planctomycetota</taxon>
        <taxon>Phycisphaerae</taxon>
        <taxon>Tepidisphaerales</taxon>
        <taxon>Tepidisphaeraceae</taxon>
        <taxon>Humisphaera</taxon>
    </lineage>
</organism>
<dbReference type="EMBL" id="CP063458">
    <property type="protein sequence ID" value="QOV89626.1"/>
    <property type="molecule type" value="Genomic_DNA"/>
</dbReference>
<protein>
    <recommendedName>
        <fullName evidence="1">Cytochrome C Planctomycete-type domain-containing protein</fullName>
    </recommendedName>
</protein>
<evidence type="ECO:0000313" key="2">
    <source>
        <dbReference type="EMBL" id="QOV89626.1"/>
    </source>
</evidence>
<sequence length="111" mass="12279">MLLSLGGASAFGSVEPTMPPAGKSLEFFENKIRPVLVEHCYQCHSAQSEKLKAGLHLDSRDGLMKGATRARHWTWPTRTKACSSERCGTMTRSTCGCRRSSGCRTWSRRTS</sequence>
<keyword evidence="3" id="KW-1185">Reference proteome</keyword>
<gene>
    <name evidence="2" type="ORF">IPV69_26125</name>
</gene>
<evidence type="ECO:0000259" key="1">
    <source>
        <dbReference type="Pfam" id="PF07635"/>
    </source>
</evidence>
<dbReference type="KEGG" id="hbs:IPV69_26125"/>
<dbReference type="Pfam" id="PF07635">
    <property type="entry name" value="PSCyt1"/>
    <property type="match status" value="1"/>
</dbReference>
<dbReference type="InterPro" id="IPR011429">
    <property type="entry name" value="Cyt_c_Planctomycete-type"/>
</dbReference>
<proteinExistence type="predicted"/>
<dbReference type="Proteomes" id="UP000593765">
    <property type="component" value="Chromosome"/>
</dbReference>
<reference evidence="2 3" key="1">
    <citation type="submission" date="2020-10" db="EMBL/GenBank/DDBJ databases">
        <title>Wide distribution of Phycisphaera-like planctomycetes from WD2101 soil group in peatlands and genome analysis of the first cultivated representative.</title>
        <authorList>
            <person name="Dedysh S.N."/>
            <person name="Beletsky A.V."/>
            <person name="Ivanova A."/>
            <person name="Kulichevskaya I.S."/>
            <person name="Suzina N.E."/>
            <person name="Philippov D.A."/>
            <person name="Rakitin A.L."/>
            <person name="Mardanov A.V."/>
            <person name="Ravin N.V."/>
        </authorList>
    </citation>
    <scope>NUCLEOTIDE SEQUENCE [LARGE SCALE GENOMIC DNA]</scope>
    <source>
        <strain evidence="2 3">M1803</strain>
    </source>
</reference>
<accession>A0A7M2WVZ2</accession>
<evidence type="ECO:0000313" key="3">
    <source>
        <dbReference type="Proteomes" id="UP000593765"/>
    </source>
</evidence>
<name>A0A7M2WVZ2_9BACT</name>